<dbReference type="OrthoDB" id="123192at2"/>
<reference evidence="3" key="1">
    <citation type="submission" date="2011-01" db="EMBL/GenBank/DDBJ databases">
        <title>Complete sequence of plasmid4 of Acidobacterium sp. MP5ACTX9.</title>
        <authorList>
            <consortium name="US DOE Joint Genome Institute"/>
            <person name="Lucas S."/>
            <person name="Copeland A."/>
            <person name="Lapidus A."/>
            <person name="Cheng J.-F."/>
            <person name="Goodwin L."/>
            <person name="Pitluck S."/>
            <person name="Teshima H."/>
            <person name="Detter J.C."/>
            <person name="Han C."/>
            <person name="Tapia R."/>
            <person name="Land M."/>
            <person name="Hauser L."/>
            <person name="Kyrpides N."/>
            <person name="Ivanova N."/>
            <person name="Ovchinnikova G."/>
            <person name="Pagani I."/>
            <person name="Rawat S.R."/>
            <person name="Mannisto M."/>
            <person name="Haggblom M.M."/>
            <person name="Woyke T."/>
        </authorList>
    </citation>
    <scope>NUCLEOTIDE SEQUENCE [LARGE SCALE GENOMIC DNA]</scope>
    <source>
        <strain evidence="3">MP5ACTX9</strain>
        <plasmid evidence="3">Plasmid pACIX904</plasmid>
    </source>
</reference>
<geneLocation type="plasmid" evidence="2 3">
    <name>pACIX904</name>
</geneLocation>
<dbReference type="Proteomes" id="UP000000343">
    <property type="component" value="Plasmid pACIX904"/>
</dbReference>
<sequence length="55" mass="6270">MQEQLESTPEETGIEGNELRNENYDHGFQAALDGEPYDPETQTEAWQKGWADANE</sequence>
<evidence type="ECO:0000313" key="2">
    <source>
        <dbReference type="EMBL" id="ADW71475.1"/>
    </source>
</evidence>
<dbReference type="PaxDb" id="1198114-AciX9_4538"/>
<organism evidence="3">
    <name type="scientific">Granulicella tundricola (strain ATCC BAA-1859 / DSM 23138 / MP5ACTX9)</name>
    <dbReference type="NCBI Taxonomy" id="1198114"/>
    <lineage>
        <taxon>Bacteria</taxon>
        <taxon>Pseudomonadati</taxon>
        <taxon>Acidobacteriota</taxon>
        <taxon>Terriglobia</taxon>
        <taxon>Terriglobales</taxon>
        <taxon>Acidobacteriaceae</taxon>
        <taxon>Granulicella</taxon>
    </lineage>
</organism>
<evidence type="ECO:0000313" key="3">
    <source>
        <dbReference type="Proteomes" id="UP000000343"/>
    </source>
</evidence>
<dbReference type="RefSeq" id="WP_013573194.1">
    <property type="nucleotide sequence ID" value="NC_015059.1"/>
</dbReference>
<dbReference type="AlphaFoldDB" id="E8X7P1"/>
<protein>
    <submittedName>
        <fullName evidence="2">Uncharacterized protein</fullName>
    </submittedName>
</protein>
<feature type="region of interest" description="Disordered" evidence="1">
    <location>
        <begin position="1"/>
        <end position="55"/>
    </location>
</feature>
<keyword evidence="2" id="KW-0614">Plasmid</keyword>
<accession>E8X7P1</accession>
<proteinExistence type="predicted"/>
<dbReference type="EMBL" id="CP002484">
    <property type="protein sequence ID" value="ADW71475.1"/>
    <property type="molecule type" value="Genomic_DNA"/>
</dbReference>
<gene>
    <name evidence="2" type="ordered locus">AciX9_4538</name>
</gene>
<dbReference type="KEGG" id="acm:AciX9_4538"/>
<dbReference type="HOGENOM" id="CLU_3025930_0_0_0"/>
<keyword evidence="3" id="KW-1185">Reference proteome</keyword>
<evidence type="ECO:0000256" key="1">
    <source>
        <dbReference type="SAM" id="MobiDB-lite"/>
    </source>
</evidence>
<name>E8X7P1_GRATM</name>